<keyword evidence="3" id="KW-1185">Reference proteome</keyword>
<evidence type="ECO:0000313" key="2">
    <source>
        <dbReference type="EMBL" id="KRZ62290.1"/>
    </source>
</evidence>
<gene>
    <name evidence="2" type="ORF">T02_7387</name>
</gene>
<dbReference type="AlphaFoldDB" id="A0A0V1LSW4"/>
<protein>
    <submittedName>
        <fullName evidence="2">Uncharacterized protein</fullName>
    </submittedName>
</protein>
<evidence type="ECO:0000313" key="3">
    <source>
        <dbReference type="Proteomes" id="UP000054721"/>
    </source>
</evidence>
<name>A0A0V1LSW4_9BILA</name>
<comment type="caution">
    <text evidence="2">The sequence shown here is derived from an EMBL/GenBank/DDBJ whole genome shotgun (WGS) entry which is preliminary data.</text>
</comment>
<organism evidence="2 3">
    <name type="scientific">Trichinella nativa</name>
    <dbReference type="NCBI Taxonomy" id="6335"/>
    <lineage>
        <taxon>Eukaryota</taxon>
        <taxon>Metazoa</taxon>
        <taxon>Ecdysozoa</taxon>
        <taxon>Nematoda</taxon>
        <taxon>Enoplea</taxon>
        <taxon>Dorylaimia</taxon>
        <taxon>Trichinellida</taxon>
        <taxon>Trichinellidae</taxon>
        <taxon>Trichinella</taxon>
    </lineage>
</organism>
<proteinExistence type="predicted"/>
<sequence length="81" mass="9283">MNEWDGESNNADEKQPNSLFVSSDKQRMARVWKINKKPALMITKMKRSGPKHLRMHSPAQTSATLRPLFHTYSAFCTPPPL</sequence>
<evidence type="ECO:0000256" key="1">
    <source>
        <dbReference type="SAM" id="MobiDB-lite"/>
    </source>
</evidence>
<dbReference type="Proteomes" id="UP000054721">
    <property type="component" value="Unassembled WGS sequence"/>
</dbReference>
<reference evidence="2 3" key="1">
    <citation type="submission" date="2015-05" db="EMBL/GenBank/DDBJ databases">
        <title>Evolution of Trichinella species and genotypes.</title>
        <authorList>
            <person name="Korhonen P.K."/>
            <person name="Edoardo P."/>
            <person name="Giuseppe L.R."/>
            <person name="Gasser R.B."/>
        </authorList>
    </citation>
    <scope>NUCLEOTIDE SEQUENCE [LARGE SCALE GENOMIC DNA]</scope>
    <source>
        <strain evidence="2">ISS10</strain>
    </source>
</reference>
<dbReference type="EMBL" id="JYDW01000010">
    <property type="protein sequence ID" value="KRZ62290.1"/>
    <property type="molecule type" value="Genomic_DNA"/>
</dbReference>
<feature type="region of interest" description="Disordered" evidence="1">
    <location>
        <begin position="1"/>
        <end position="22"/>
    </location>
</feature>
<accession>A0A0V1LSW4</accession>